<keyword evidence="4" id="KW-1185">Reference proteome</keyword>
<dbReference type="AlphaFoldDB" id="A0AAX4H745"/>
<dbReference type="Proteomes" id="UP001338582">
    <property type="component" value="Chromosome 2"/>
</dbReference>
<evidence type="ECO:0000313" key="4">
    <source>
        <dbReference type="Proteomes" id="UP001338582"/>
    </source>
</evidence>
<proteinExistence type="predicted"/>
<dbReference type="EMBL" id="CP138895">
    <property type="protein sequence ID" value="WPK24209.1"/>
    <property type="molecule type" value="Genomic_DNA"/>
</dbReference>
<feature type="compositionally biased region" description="Low complexity" evidence="1">
    <location>
        <begin position="44"/>
        <end position="55"/>
    </location>
</feature>
<dbReference type="KEGG" id="asau:88172539"/>
<protein>
    <recommendedName>
        <fullName evidence="2">FHA domain-containing protein</fullName>
    </recommendedName>
</protein>
<feature type="compositionally biased region" description="Polar residues" evidence="1">
    <location>
        <begin position="322"/>
        <end position="337"/>
    </location>
</feature>
<feature type="region of interest" description="Disordered" evidence="1">
    <location>
        <begin position="22"/>
        <end position="72"/>
    </location>
</feature>
<gene>
    <name evidence="3" type="ORF">PUMCH_001474</name>
</gene>
<feature type="domain" description="FHA" evidence="2">
    <location>
        <begin position="104"/>
        <end position="162"/>
    </location>
</feature>
<evidence type="ECO:0000259" key="2">
    <source>
        <dbReference type="PROSITE" id="PS50006"/>
    </source>
</evidence>
<dbReference type="InterPro" id="IPR008984">
    <property type="entry name" value="SMAD_FHA_dom_sf"/>
</dbReference>
<dbReference type="InterPro" id="IPR000253">
    <property type="entry name" value="FHA_dom"/>
</dbReference>
<organism evidence="3 4">
    <name type="scientific">Australozyma saopauloensis</name>
    <dbReference type="NCBI Taxonomy" id="291208"/>
    <lineage>
        <taxon>Eukaryota</taxon>
        <taxon>Fungi</taxon>
        <taxon>Dikarya</taxon>
        <taxon>Ascomycota</taxon>
        <taxon>Saccharomycotina</taxon>
        <taxon>Pichiomycetes</taxon>
        <taxon>Metschnikowiaceae</taxon>
        <taxon>Australozyma</taxon>
    </lineage>
</organism>
<dbReference type="RefSeq" id="XP_062876592.1">
    <property type="nucleotide sequence ID" value="XM_063020522.1"/>
</dbReference>
<sequence length="541" mass="60280">MSETQFPPSSPVLHAADLYDPFTLKNKGDDSRGRAVREYPTPNPSSTIGRSSSPSRQEEEDVKDDFSLSSKPTKPVVQINRDFNVLNPDKNVLRVPLMSGRPLVVLGRSSKACDFHLRQNGGSGGKLDKTISRRHVLIQHNDKKITFRCLGHNGFTMMIPRVCGVVRKEGADEHAYTLVETEKPLEDSDGSKTICLDNDHTEFHVMRNESVEMPRYANVLLQIRDNVVLVNPEDQDEELTDEEELEQIAPVPEPVSIQTPKKKLIDSKPPTIEPKPFSIRASNVEPKPTEVKEPVVAPAVKSTSAAFSTPQRTESVAPMTPSKGSFSTKYADQTTPSVRRHKLPTKLDDDKENRAPLEPVSQYSAVGVPNRATTPLANKSMNNAKQVNLKRRAASEEPTLPKKAKKELVHDAQGKLIISQECIHDVKNVREIENILVNHLAFSRLSSTPASVLNAILATVAKLSIRQLRTVLHNAACIGVIYRQGKDAAGKPLEEEYFYEPEKDKDSERIQLLSLIKGHGGLRACRKTHKQYYWKKPAAKK</sequence>
<feature type="compositionally biased region" description="Basic and acidic residues" evidence="1">
    <location>
        <begin position="26"/>
        <end position="37"/>
    </location>
</feature>
<dbReference type="PROSITE" id="PS50006">
    <property type="entry name" value="FHA_DOMAIN"/>
    <property type="match status" value="1"/>
</dbReference>
<name>A0AAX4H745_9ASCO</name>
<dbReference type="SUPFAM" id="SSF49879">
    <property type="entry name" value="SMAD/FHA domain"/>
    <property type="match status" value="1"/>
</dbReference>
<dbReference type="GeneID" id="88172539"/>
<accession>A0AAX4H745</accession>
<evidence type="ECO:0000256" key="1">
    <source>
        <dbReference type="SAM" id="MobiDB-lite"/>
    </source>
</evidence>
<evidence type="ECO:0000313" key="3">
    <source>
        <dbReference type="EMBL" id="WPK24209.1"/>
    </source>
</evidence>
<reference evidence="3 4" key="1">
    <citation type="submission" date="2023-10" db="EMBL/GenBank/DDBJ databases">
        <title>Draft Genome Sequence of Candida saopaulonensis from a very Premature Infant with Sepsis.</title>
        <authorList>
            <person name="Ning Y."/>
            <person name="Dai R."/>
            <person name="Xiao M."/>
            <person name="Xu Y."/>
            <person name="Yan Q."/>
            <person name="Zhang L."/>
        </authorList>
    </citation>
    <scope>NUCLEOTIDE SEQUENCE [LARGE SCALE GENOMIC DNA]</scope>
    <source>
        <strain evidence="3 4">19XY460</strain>
    </source>
</reference>
<feature type="region of interest" description="Disordered" evidence="1">
    <location>
        <begin position="306"/>
        <end position="338"/>
    </location>
</feature>